<dbReference type="InterPro" id="IPR050680">
    <property type="entry name" value="YpeA/RimI_acetyltransf"/>
</dbReference>
<dbReference type="KEGG" id="lng:BSQ50_01900"/>
<dbReference type="Gene3D" id="3.40.630.30">
    <property type="match status" value="1"/>
</dbReference>
<keyword evidence="5" id="KW-1185">Reference proteome</keyword>
<protein>
    <submittedName>
        <fullName evidence="4">GNAT family N-acetyltransferase</fullName>
    </submittedName>
</protein>
<evidence type="ECO:0000313" key="4">
    <source>
        <dbReference type="EMBL" id="AUJ31423.1"/>
    </source>
</evidence>
<gene>
    <name evidence="4" type="ORF">BSQ50_01900</name>
</gene>
<evidence type="ECO:0000256" key="1">
    <source>
        <dbReference type="ARBA" id="ARBA00022679"/>
    </source>
</evidence>
<organism evidence="4 5">
    <name type="scientific">Liquorilactobacillus nagelii</name>
    <dbReference type="NCBI Taxonomy" id="82688"/>
    <lineage>
        <taxon>Bacteria</taxon>
        <taxon>Bacillati</taxon>
        <taxon>Bacillota</taxon>
        <taxon>Bacilli</taxon>
        <taxon>Lactobacillales</taxon>
        <taxon>Lactobacillaceae</taxon>
        <taxon>Liquorilactobacillus</taxon>
    </lineage>
</organism>
<dbReference type="GO" id="GO:0016747">
    <property type="term" value="F:acyltransferase activity, transferring groups other than amino-acyl groups"/>
    <property type="evidence" value="ECO:0007669"/>
    <property type="project" value="InterPro"/>
</dbReference>
<accession>A0A3Q8CZX3</accession>
<sequence>MQPIIKIVKGNYGEIYQAAVEIRKEVFILEQGVAPELELDHEDQAVYYVAYVADVAGATARVIVERDGAWHIQRVATRKAYRSQGLASKLLQKIEQDARNQQIPYLTLGAQDQAQSFYQKLGFHVVGAGFFDAGIPHHQMQKAI</sequence>
<proteinExistence type="predicted"/>
<dbReference type="GeneID" id="78522332"/>
<feature type="domain" description="N-acetyltransferase" evidence="3">
    <location>
        <begin position="5"/>
        <end position="144"/>
    </location>
</feature>
<keyword evidence="2" id="KW-0012">Acyltransferase</keyword>
<evidence type="ECO:0000256" key="2">
    <source>
        <dbReference type="ARBA" id="ARBA00023315"/>
    </source>
</evidence>
<dbReference type="Pfam" id="PF13673">
    <property type="entry name" value="Acetyltransf_10"/>
    <property type="match status" value="1"/>
</dbReference>
<dbReference type="SUPFAM" id="SSF55729">
    <property type="entry name" value="Acyl-CoA N-acyltransferases (Nat)"/>
    <property type="match status" value="1"/>
</dbReference>
<dbReference type="EMBL" id="CP018180">
    <property type="protein sequence ID" value="AUJ31423.1"/>
    <property type="molecule type" value="Genomic_DNA"/>
</dbReference>
<evidence type="ECO:0000313" key="5">
    <source>
        <dbReference type="Proteomes" id="UP000324497"/>
    </source>
</evidence>
<evidence type="ECO:0000259" key="3">
    <source>
        <dbReference type="PROSITE" id="PS51186"/>
    </source>
</evidence>
<dbReference type="PANTHER" id="PTHR43420">
    <property type="entry name" value="ACETYLTRANSFERASE"/>
    <property type="match status" value="1"/>
</dbReference>
<dbReference type="InterPro" id="IPR000182">
    <property type="entry name" value="GNAT_dom"/>
</dbReference>
<dbReference type="CDD" id="cd04301">
    <property type="entry name" value="NAT_SF"/>
    <property type="match status" value="1"/>
</dbReference>
<dbReference type="InterPro" id="IPR016181">
    <property type="entry name" value="Acyl_CoA_acyltransferase"/>
</dbReference>
<reference evidence="4 5" key="1">
    <citation type="submission" date="2016-11" db="EMBL/GenBank/DDBJ databases">
        <title>Interaction between Lactobacillus species and yeast in water kefir.</title>
        <authorList>
            <person name="Behr J."/>
            <person name="Xu D."/>
            <person name="Vogel R.F."/>
        </authorList>
    </citation>
    <scope>NUCLEOTIDE SEQUENCE [LARGE SCALE GENOMIC DNA]</scope>
    <source>
        <strain evidence="4 5">TMW 1.1827</strain>
    </source>
</reference>
<dbReference type="Proteomes" id="UP000324497">
    <property type="component" value="Chromosome"/>
</dbReference>
<dbReference type="RefSeq" id="WP_057885686.1">
    <property type="nucleotide sequence ID" value="NZ_CP018180.1"/>
</dbReference>
<keyword evidence="1 4" id="KW-0808">Transferase</keyword>
<dbReference type="PROSITE" id="PS51186">
    <property type="entry name" value="GNAT"/>
    <property type="match status" value="1"/>
</dbReference>
<name>A0A3Q8CZX3_9LACO</name>
<dbReference type="AlphaFoldDB" id="A0A3Q8CZX3"/>